<comment type="cofactor">
    <cofactor evidence="1">
        <name>Zn(2+)</name>
        <dbReference type="ChEBI" id="CHEBI:29105"/>
    </cofactor>
</comment>
<evidence type="ECO:0000256" key="11">
    <source>
        <dbReference type="SAM" id="Phobius"/>
    </source>
</evidence>
<comment type="similarity">
    <text evidence="3">Belongs to the peptidase M50B family.</text>
</comment>
<sequence>MIVIVFLIILAVLILSHELGHFLVARRAGVKVEEFGLGFPPRLLSKKKKGTIYSLNLIPLGGFVRLKGEDGQDKEKGSLSVQPIWRQMLIVVAGSLANFLLAWFVLVVIFYQGLTMVSEMPESWFQEKPPAPQLIIGEVVKDSAAEKSGLAPGDIILDFSAEQQFQDFTLSHKGQEVVLKIKHKNQEEIKKIVLAKEEPALGVAVVKAVKAKMTLWRSMMVAGEMVW</sequence>
<accession>A0A554LWZ9</accession>
<evidence type="ECO:0000256" key="6">
    <source>
        <dbReference type="ARBA" id="ARBA00022801"/>
    </source>
</evidence>
<evidence type="ECO:0000313" key="13">
    <source>
        <dbReference type="EMBL" id="TSC97396.1"/>
    </source>
</evidence>
<evidence type="ECO:0000259" key="12">
    <source>
        <dbReference type="Pfam" id="PF02163"/>
    </source>
</evidence>
<evidence type="ECO:0000256" key="4">
    <source>
        <dbReference type="ARBA" id="ARBA00022670"/>
    </source>
</evidence>
<evidence type="ECO:0000313" key="14">
    <source>
        <dbReference type="Proteomes" id="UP000318711"/>
    </source>
</evidence>
<keyword evidence="4 13" id="KW-0645">Protease</keyword>
<keyword evidence="9" id="KW-0482">Metalloprotease</keyword>
<reference evidence="13 14" key="1">
    <citation type="submission" date="2017-07" db="EMBL/GenBank/DDBJ databases">
        <title>Mechanisms for carbon and nitrogen cycling indicate functional differentiation within the Candidate Phyla Radiation.</title>
        <authorList>
            <person name="Danczak R.E."/>
            <person name="Johnston M.D."/>
            <person name="Kenah C."/>
            <person name="Slattery M."/>
            <person name="Wrighton K.C."/>
            <person name="Wilkins M.J."/>
        </authorList>
    </citation>
    <scope>NUCLEOTIDE SEQUENCE [LARGE SCALE GENOMIC DNA]</scope>
    <source>
        <strain evidence="13">Licking1014_2</strain>
    </source>
</reference>
<dbReference type="InterPro" id="IPR036034">
    <property type="entry name" value="PDZ_sf"/>
</dbReference>
<comment type="caution">
    <text evidence="13">The sequence shown here is derived from an EMBL/GenBank/DDBJ whole genome shotgun (WGS) entry which is preliminary data.</text>
</comment>
<comment type="subcellular location">
    <subcellularLocation>
        <location evidence="2">Membrane</location>
        <topology evidence="2">Multi-pass membrane protein</topology>
    </subcellularLocation>
</comment>
<dbReference type="InterPro" id="IPR008915">
    <property type="entry name" value="Peptidase_M50"/>
</dbReference>
<dbReference type="SUPFAM" id="SSF50156">
    <property type="entry name" value="PDZ domain-like"/>
    <property type="match status" value="1"/>
</dbReference>
<dbReference type="GO" id="GO:0004222">
    <property type="term" value="F:metalloendopeptidase activity"/>
    <property type="evidence" value="ECO:0007669"/>
    <property type="project" value="InterPro"/>
</dbReference>
<organism evidence="13 14">
    <name type="scientific">Candidatus Berkelbacteria bacterium Licking1014_2</name>
    <dbReference type="NCBI Taxonomy" id="2017146"/>
    <lineage>
        <taxon>Bacteria</taxon>
        <taxon>Candidatus Berkelbacteria</taxon>
    </lineage>
</organism>
<dbReference type="GO" id="GO:0006508">
    <property type="term" value="P:proteolysis"/>
    <property type="evidence" value="ECO:0007669"/>
    <property type="project" value="UniProtKB-KW"/>
</dbReference>
<keyword evidence="7" id="KW-0862">Zinc</keyword>
<dbReference type="EMBL" id="VMGL01000004">
    <property type="protein sequence ID" value="TSC97396.1"/>
    <property type="molecule type" value="Genomic_DNA"/>
</dbReference>
<evidence type="ECO:0000256" key="10">
    <source>
        <dbReference type="ARBA" id="ARBA00023136"/>
    </source>
</evidence>
<dbReference type="Gene3D" id="2.30.42.10">
    <property type="match status" value="1"/>
</dbReference>
<keyword evidence="6" id="KW-0378">Hydrolase</keyword>
<evidence type="ECO:0000256" key="7">
    <source>
        <dbReference type="ARBA" id="ARBA00022833"/>
    </source>
</evidence>
<dbReference type="InterPro" id="IPR004387">
    <property type="entry name" value="Pept_M50_Zn"/>
</dbReference>
<dbReference type="AlphaFoldDB" id="A0A554LWZ9"/>
<evidence type="ECO:0000256" key="2">
    <source>
        <dbReference type="ARBA" id="ARBA00004141"/>
    </source>
</evidence>
<keyword evidence="8 11" id="KW-1133">Transmembrane helix</keyword>
<evidence type="ECO:0000256" key="3">
    <source>
        <dbReference type="ARBA" id="ARBA00007931"/>
    </source>
</evidence>
<evidence type="ECO:0000256" key="9">
    <source>
        <dbReference type="ARBA" id="ARBA00023049"/>
    </source>
</evidence>
<protein>
    <submittedName>
        <fullName evidence="13">Regulator of sigma E protease</fullName>
    </submittedName>
</protein>
<dbReference type="CDD" id="cd06163">
    <property type="entry name" value="S2P-M50_PDZ_RseP-like"/>
    <property type="match status" value="1"/>
</dbReference>
<evidence type="ECO:0000256" key="5">
    <source>
        <dbReference type="ARBA" id="ARBA00022692"/>
    </source>
</evidence>
<evidence type="ECO:0000256" key="8">
    <source>
        <dbReference type="ARBA" id="ARBA00022989"/>
    </source>
</evidence>
<feature type="domain" description="Peptidase M50" evidence="12">
    <location>
        <begin position="6"/>
        <end position="175"/>
    </location>
</feature>
<dbReference type="PANTHER" id="PTHR42837:SF2">
    <property type="entry name" value="MEMBRANE METALLOPROTEASE ARASP2, CHLOROPLASTIC-RELATED"/>
    <property type="match status" value="1"/>
</dbReference>
<dbReference type="Pfam" id="PF02163">
    <property type="entry name" value="Peptidase_M50"/>
    <property type="match status" value="1"/>
</dbReference>
<dbReference type="GO" id="GO:0016020">
    <property type="term" value="C:membrane"/>
    <property type="evidence" value="ECO:0007669"/>
    <property type="project" value="UniProtKB-SubCell"/>
</dbReference>
<proteinExistence type="inferred from homology"/>
<evidence type="ECO:0000256" key="1">
    <source>
        <dbReference type="ARBA" id="ARBA00001947"/>
    </source>
</evidence>
<feature type="transmembrane region" description="Helical" evidence="11">
    <location>
        <begin position="89"/>
        <end position="111"/>
    </location>
</feature>
<keyword evidence="5 11" id="KW-0812">Transmembrane</keyword>
<dbReference type="PANTHER" id="PTHR42837">
    <property type="entry name" value="REGULATOR OF SIGMA-E PROTEASE RSEP"/>
    <property type="match status" value="1"/>
</dbReference>
<feature type="non-terminal residue" evidence="13">
    <location>
        <position position="227"/>
    </location>
</feature>
<dbReference type="Proteomes" id="UP000318711">
    <property type="component" value="Unassembled WGS sequence"/>
</dbReference>
<gene>
    <name evidence="13" type="ORF">CEN88_44</name>
</gene>
<keyword evidence="10 11" id="KW-0472">Membrane</keyword>
<name>A0A554LWZ9_9BACT</name>